<dbReference type="GO" id="GO:0033743">
    <property type="term" value="F:peptide-methionine (R)-S-oxide reductase activity"/>
    <property type="evidence" value="ECO:0007669"/>
    <property type="project" value="UniProtKB-EC"/>
</dbReference>
<dbReference type="InterPro" id="IPR028427">
    <property type="entry name" value="Met_Sox_Rdtase_MsrB"/>
</dbReference>
<dbReference type="SUPFAM" id="SSF51316">
    <property type="entry name" value="Mss4-like"/>
    <property type="match status" value="1"/>
</dbReference>
<accession>A0ABS7VFT8</accession>
<comment type="caution">
    <text evidence="6">The sequence shown here is derived from an EMBL/GenBank/DDBJ whole genome shotgun (WGS) entry which is preliminary data.</text>
</comment>
<evidence type="ECO:0000313" key="7">
    <source>
        <dbReference type="Proteomes" id="UP000774958"/>
    </source>
</evidence>
<evidence type="ECO:0000256" key="4">
    <source>
        <dbReference type="ARBA" id="ARBA00048488"/>
    </source>
</evidence>
<evidence type="ECO:0000256" key="3">
    <source>
        <dbReference type="ARBA" id="ARBA00023002"/>
    </source>
</evidence>
<protein>
    <recommendedName>
        <fullName evidence="2">peptide-methionine (R)-S-oxide reductase</fullName>
        <ecNumber evidence="2">1.8.4.12</ecNumber>
    </recommendedName>
</protein>
<sequence>MSHPDWHQVLHWANQGNPRPPARVEHSDQEWRAILTPEQYRITREKGTERPHSSAMCSLFEPGRYHCVCCDTPLFDAGNKFESHSGWPSFTRPLQEGVVAYHQDRSHGMHRIEVTCQVCDAHLGHVFPDGPPPSGLRYCINAVALNRAD</sequence>
<reference evidence="6 7" key="1">
    <citation type="submission" date="2021-09" db="EMBL/GenBank/DDBJ databases">
        <title>Aeromonas schubertii isolated from Asian sea bass.</title>
        <authorList>
            <person name="Pinpimai K."/>
        </authorList>
    </citation>
    <scope>NUCLEOTIDE SEQUENCE [LARGE SCALE GENOMIC DNA]</scope>
    <source>
        <strain evidence="6 7">CHULA2021a</strain>
    </source>
</reference>
<dbReference type="RefSeq" id="WP_050665359.1">
    <property type="nucleotide sequence ID" value="NZ_CDDB01000021.1"/>
</dbReference>
<dbReference type="PROSITE" id="PS51790">
    <property type="entry name" value="MSRB"/>
    <property type="match status" value="1"/>
</dbReference>
<evidence type="ECO:0000256" key="2">
    <source>
        <dbReference type="ARBA" id="ARBA00012499"/>
    </source>
</evidence>
<dbReference type="InterPro" id="IPR002579">
    <property type="entry name" value="Met_Sox_Rdtase_MsrB_dom"/>
</dbReference>
<evidence type="ECO:0000256" key="1">
    <source>
        <dbReference type="ARBA" id="ARBA00007174"/>
    </source>
</evidence>
<gene>
    <name evidence="6" type="primary">msrB</name>
    <name evidence="6" type="ORF">LA374_18925</name>
</gene>
<dbReference type="PANTHER" id="PTHR10173">
    <property type="entry name" value="METHIONINE SULFOXIDE REDUCTASE"/>
    <property type="match status" value="1"/>
</dbReference>
<dbReference type="EMBL" id="JAIRBT010000038">
    <property type="protein sequence ID" value="MBZ6068259.1"/>
    <property type="molecule type" value="Genomic_DNA"/>
</dbReference>
<dbReference type="Proteomes" id="UP000774958">
    <property type="component" value="Unassembled WGS sequence"/>
</dbReference>
<evidence type="ECO:0000259" key="5">
    <source>
        <dbReference type="PROSITE" id="PS51790"/>
    </source>
</evidence>
<dbReference type="InterPro" id="IPR011057">
    <property type="entry name" value="Mss4-like_sf"/>
</dbReference>
<dbReference type="NCBIfam" id="TIGR00357">
    <property type="entry name" value="peptide-methionine (R)-S-oxide reductase MsrB"/>
    <property type="match status" value="1"/>
</dbReference>
<proteinExistence type="inferred from homology"/>
<evidence type="ECO:0000313" key="6">
    <source>
        <dbReference type="EMBL" id="MBZ6068259.1"/>
    </source>
</evidence>
<comment type="catalytic activity">
    <reaction evidence="4">
        <text>L-methionyl-[protein] + [thioredoxin]-disulfide + H2O = L-methionyl-(R)-S-oxide-[protein] + [thioredoxin]-dithiol</text>
        <dbReference type="Rhea" id="RHEA:24164"/>
        <dbReference type="Rhea" id="RHEA-COMP:10698"/>
        <dbReference type="Rhea" id="RHEA-COMP:10700"/>
        <dbReference type="Rhea" id="RHEA-COMP:12313"/>
        <dbReference type="Rhea" id="RHEA-COMP:12314"/>
        <dbReference type="ChEBI" id="CHEBI:15377"/>
        <dbReference type="ChEBI" id="CHEBI:16044"/>
        <dbReference type="ChEBI" id="CHEBI:29950"/>
        <dbReference type="ChEBI" id="CHEBI:45764"/>
        <dbReference type="ChEBI" id="CHEBI:50058"/>
        <dbReference type="EC" id="1.8.4.12"/>
    </reaction>
</comment>
<feature type="domain" description="MsrB" evidence="5">
    <location>
        <begin position="28"/>
        <end position="149"/>
    </location>
</feature>
<dbReference type="Gene3D" id="2.170.150.20">
    <property type="entry name" value="Peptide methionine sulfoxide reductase"/>
    <property type="match status" value="1"/>
</dbReference>
<keyword evidence="7" id="KW-1185">Reference proteome</keyword>
<keyword evidence="3 6" id="KW-0560">Oxidoreductase</keyword>
<dbReference type="EC" id="1.8.4.12" evidence="2"/>
<name>A0ABS7VFT8_9GAMM</name>
<dbReference type="PANTHER" id="PTHR10173:SF52">
    <property type="entry name" value="METHIONINE-R-SULFOXIDE REDUCTASE B1"/>
    <property type="match status" value="1"/>
</dbReference>
<organism evidence="6 7">
    <name type="scientific">Aeromonas schubertii</name>
    <dbReference type="NCBI Taxonomy" id="652"/>
    <lineage>
        <taxon>Bacteria</taxon>
        <taxon>Pseudomonadati</taxon>
        <taxon>Pseudomonadota</taxon>
        <taxon>Gammaproteobacteria</taxon>
        <taxon>Aeromonadales</taxon>
        <taxon>Aeromonadaceae</taxon>
        <taxon>Aeromonas</taxon>
    </lineage>
</organism>
<dbReference type="Pfam" id="PF01641">
    <property type="entry name" value="SelR"/>
    <property type="match status" value="1"/>
</dbReference>
<comment type="similarity">
    <text evidence="1">Belongs to the MsrB Met sulfoxide reductase family.</text>
</comment>